<dbReference type="InterPro" id="IPR054299">
    <property type="entry name" value="GumK_N"/>
</dbReference>
<dbReference type="Gene3D" id="3.40.50.11010">
    <property type="match status" value="1"/>
</dbReference>
<keyword evidence="4" id="KW-1185">Reference proteome</keyword>
<organism evidence="3 4">
    <name type="scientific">Luteimonas kalidii</name>
    <dbReference type="NCBI Taxonomy" id="3042025"/>
    <lineage>
        <taxon>Bacteria</taxon>
        <taxon>Pseudomonadati</taxon>
        <taxon>Pseudomonadota</taxon>
        <taxon>Gammaproteobacteria</taxon>
        <taxon>Lysobacterales</taxon>
        <taxon>Lysobacteraceae</taxon>
        <taxon>Luteimonas</taxon>
    </lineage>
</organism>
<proteinExistence type="predicted"/>
<evidence type="ECO:0000256" key="1">
    <source>
        <dbReference type="SAM" id="MobiDB-lite"/>
    </source>
</evidence>
<reference evidence="3 4" key="1">
    <citation type="submission" date="2023-04" db="EMBL/GenBank/DDBJ databases">
        <title>Luteimonas sp. M1R5S59.</title>
        <authorList>
            <person name="Sun J.-Q."/>
        </authorList>
    </citation>
    <scope>NUCLEOTIDE SEQUENCE [LARGE SCALE GENOMIC DNA]</scope>
    <source>
        <strain evidence="3 4">M1R5S59</strain>
    </source>
</reference>
<evidence type="ECO:0000259" key="2">
    <source>
        <dbReference type="Pfam" id="PF22059"/>
    </source>
</evidence>
<accession>A0ABT6JYB4</accession>
<feature type="domain" description="Glucuronosyltransferase GumK N-terminal" evidence="2">
    <location>
        <begin position="31"/>
        <end position="197"/>
    </location>
</feature>
<dbReference type="EMBL" id="JARXRO010000020">
    <property type="protein sequence ID" value="MDH5835574.1"/>
    <property type="molecule type" value="Genomic_DNA"/>
</dbReference>
<dbReference type="SUPFAM" id="SSF53756">
    <property type="entry name" value="UDP-Glycosyltransferase/glycogen phosphorylase"/>
    <property type="match status" value="1"/>
</dbReference>
<evidence type="ECO:0000313" key="3">
    <source>
        <dbReference type="EMBL" id="MDH5835574.1"/>
    </source>
</evidence>
<dbReference type="Proteomes" id="UP001156873">
    <property type="component" value="Unassembled WGS sequence"/>
</dbReference>
<feature type="region of interest" description="Disordered" evidence="1">
    <location>
        <begin position="1"/>
        <end position="28"/>
    </location>
</feature>
<evidence type="ECO:0000313" key="4">
    <source>
        <dbReference type="Proteomes" id="UP001156873"/>
    </source>
</evidence>
<name>A0ABT6JYB4_9GAMM</name>
<gene>
    <name evidence="3" type="ORF">QFW81_16820</name>
</gene>
<comment type="caution">
    <text evidence="3">The sequence shown here is derived from an EMBL/GenBank/DDBJ whole genome shotgun (WGS) entry which is preliminary data.</text>
</comment>
<sequence length="403" mass="44413">MSLAPCPPTHEARDPRADPGGPGPRAPNHLVLSAHDYRTPRRANIHFIAAELARRGPTRFFSLRYSLLSRWKGDARLALDDRANRIEMHDGVECYLWRALVHPFNSRRRWARPLEDAMFAWYADHPPAVLERWIAEADVIVFESGTAVAFIEAARRLNPAARLVYRASDSLAAINAAHWVERRFDRVAPMLDVIALVSPAMAPAIASRDNVFHVGHGLDPGLDALGDPAPYDPGIHAVAVGSMLFDPRVFVAASRVFPEITFHVIGSGQGRHPGYGDNVVVYGEMPHARTIPYIKHARIGFAPYASQEVPAYLADSSMKLLQYDYFGLPAVCPHVVVGGRDGRHGYVPGDEASLIAAIRSALAQPRARPRRLLDWAEVTDRVLDPARYPDTRIDHAGLAAGLA</sequence>
<protein>
    <submittedName>
        <fullName evidence="3">Glycosyltransferase family 1 protein</fullName>
    </submittedName>
</protein>
<dbReference type="Gene3D" id="3.40.50.2000">
    <property type="entry name" value="Glycogen Phosphorylase B"/>
    <property type="match status" value="1"/>
</dbReference>
<dbReference type="Pfam" id="PF22059">
    <property type="entry name" value="GumK_N"/>
    <property type="match status" value="1"/>
</dbReference>
<dbReference type="RefSeq" id="WP_280580374.1">
    <property type="nucleotide sequence ID" value="NZ_JARXRO010000020.1"/>
</dbReference>